<keyword evidence="6" id="KW-0131">Cell cycle</keyword>
<dbReference type="Proteomes" id="UP000238196">
    <property type="component" value="Unassembled WGS sequence"/>
</dbReference>
<evidence type="ECO:0000256" key="1">
    <source>
        <dbReference type="ARBA" id="ARBA00004496"/>
    </source>
</evidence>
<reference evidence="10 11" key="1">
    <citation type="submission" date="2018-02" db="EMBL/GenBank/DDBJ databases">
        <title>novel marine gammaproteobacteria from coastal saline agro ecosystem.</title>
        <authorList>
            <person name="Krishnan R."/>
            <person name="Ramesh Kumar N."/>
        </authorList>
    </citation>
    <scope>NUCLEOTIDE SEQUENCE [LARGE SCALE GENOMIC DNA]</scope>
    <source>
        <strain evidence="10 11">228</strain>
    </source>
</reference>
<gene>
    <name evidence="10" type="ORF">C4K68_21860</name>
</gene>
<evidence type="ECO:0000313" key="10">
    <source>
        <dbReference type="EMBL" id="PPC75283.1"/>
    </source>
</evidence>
<dbReference type="InterPro" id="IPR042233">
    <property type="entry name" value="Cell_div_ZapA_N"/>
</dbReference>
<dbReference type="OrthoDB" id="5297208at2"/>
<keyword evidence="5" id="KW-0717">Septation</keyword>
<evidence type="ECO:0000256" key="2">
    <source>
        <dbReference type="ARBA" id="ARBA00015195"/>
    </source>
</evidence>
<evidence type="ECO:0000256" key="4">
    <source>
        <dbReference type="ARBA" id="ARBA00022618"/>
    </source>
</evidence>
<dbReference type="SUPFAM" id="SSF102829">
    <property type="entry name" value="Cell division protein ZapA-like"/>
    <property type="match status" value="1"/>
</dbReference>
<evidence type="ECO:0000256" key="7">
    <source>
        <dbReference type="ARBA" id="ARBA00024910"/>
    </source>
</evidence>
<dbReference type="GO" id="GO:0000921">
    <property type="term" value="P:septin ring assembly"/>
    <property type="evidence" value="ECO:0007669"/>
    <property type="project" value="TreeGrafter"/>
</dbReference>
<protein>
    <recommendedName>
        <fullName evidence="2">Cell division protein ZapA</fullName>
    </recommendedName>
    <alternativeName>
        <fullName evidence="9">Z ring-associated protein ZapA</fullName>
    </alternativeName>
</protein>
<accession>A0A2S5KKW3</accession>
<dbReference type="GO" id="GO:0030428">
    <property type="term" value="C:cell septum"/>
    <property type="evidence" value="ECO:0007669"/>
    <property type="project" value="TreeGrafter"/>
</dbReference>
<dbReference type="PANTHER" id="PTHR34981:SF1">
    <property type="entry name" value="CELL DIVISION PROTEIN ZAPA"/>
    <property type="match status" value="1"/>
</dbReference>
<comment type="function">
    <text evidence="7">Activator of cell division through the inhibition of FtsZ GTPase activity, therefore promoting FtsZ assembly into bundles of protofilaments necessary for the formation of the division Z ring. It is recruited early at mid-cell but it is not essential for cell division.</text>
</comment>
<dbReference type="InterPro" id="IPR036192">
    <property type="entry name" value="Cell_div_ZapA-like_sf"/>
</dbReference>
<dbReference type="GO" id="GO:0032153">
    <property type="term" value="C:cell division site"/>
    <property type="evidence" value="ECO:0007669"/>
    <property type="project" value="TreeGrafter"/>
</dbReference>
<dbReference type="EMBL" id="PRLP01000106">
    <property type="protein sequence ID" value="PPC75283.1"/>
    <property type="molecule type" value="Genomic_DNA"/>
</dbReference>
<dbReference type="Pfam" id="PF05164">
    <property type="entry name" value="ZapA"/>
    <property type="match status" value="1"/>
</dbReference>
<dbReference type="Gene3D" id="1.20.5.50">
    <property type="match status" value="1"/>
</dbReference>
<evidence type="ECO:0000313" key="11">
    <source>
        <dbReference type="Proteomes" id="UP000238196"/>
    </source>
</evidence>
<comment type="caution">
    <text evidence="10">The sequence shown here is derived from an EMBL/GenBank/DDBJ whole genome shotgun (WGS) entry which is preliminary data.</text>
</comment>
<evidence type="ECO:0000256" key="8">
    <source>
        <dbReference type="ARBA" id="ARBA00026068"/>
    </source>
</evidence>
<dbReference type="PANTHER" id="PTHR34981">
    <property type="entry name" value="CELL DIVISION PROTEIN ZAPA"/>
    <property type="match status" value="1"/>
</dbReference>
<dbReference type="InterPro" id="IPR007838">
    <property type="entry name" value="Cell_div_ZapA-like"/>
</dbReference>
<name>A0A2S5KKW3_9PROT</name>
<organism evidence="10 11">
    <name type="scientific">Proteobacteria bacterium 228</name>
    <dbReference type="NCBI Taxonomy" id="2083153"/>
    <lineage>
        <taxon>Bacteria</taxon>
        <taxon>Pseudomonadati</taxon>
        <taxon>Pseudomonadota</taxon>
    </lineage>
</organism>
<dbReference type="GO" id="GO:0043093">
    <property type="term" value="P:FtsZ-dependent cytokinesis"/>
    <property type="evidence" value="ECO:0007669"/>
    <property type="project" value="TreeGrafter"/>
</dbReference>
<dbReference type="AlphaFoldDB" id="A0A2S5KKW3"/>
<comment type="subunit">
    <text evidence="8">Homodimer. Interacts with FtsZ.</text>
</comment>
<keyword evidence="3" id="KW-0963">Cytoplasm</keyword>
<dbReference type="GO" id="GO:0000917">
    <property type="term" value="P:division septum assembly"/>
    <property type="evidence" value="ECO:0007669"/>
    <property type="project" value="UniProtKB-KW"/>
</dbReference>
<evidence type="ECO:0000256" key="6">
    <source>
        <dbReference type="ARBA" id="ARBA00023306"/>
    </source>
</evidence>
<sequence>MSRQTATTVAITILDKEFLINCPEESKDELLLSAKLLDQRMRQVRQSGKVHGMERIAIMTALNLSYELLGMQRANEQADRQARALAERVDQVLNPTPADAEEGKE</sequence>
<keyword evidence="4 10" id="KW-0132">Cell division</keyword>
<dbReference type="Gene3D" id="3.30.160.880">
    <property type="entry name" value="Cell division protein ZapA protomer, N-terminal domain"/>
    <property type="match status" value="1"/>
</dbReference>
<evidence type="ECO:0000256" key="5">
    <source>
        <dbReference type="ARBA" id="ARBA00023210"/>
    </source>
</evidence>
<dbReference type="GO" id="GO:0005829">
    <property type="term" value="C:cytosol"/>
    <property type="evidence" value="ECO:0007669"/>
    <property type="project" value="TreeGrafter"/>
</dbReference>
<evidence type="ECO:0000256" key="3">
    <source>
        <dbReference type="ARBA" id="ARBA00022490"/>
    </source>
</evidence>
<proteinExistence type="predicted"/>
<comment type="subcellular location">
    <subcellularLocation>
        <location evidence="1">Cytoplasm</location>
    </subcellularLocation>
</comment>
<evidence type="ECO:0000256" key="9">
    <source>
        <dbReference type="ARBA" id="ARBA00033158"/>
    </source>
</evidence>